<sequence>MKRKKDQKIKRGRHMRKGVKKRQNESDADPENTEEVETCLLKEDQRCRSLEDLHTVETESKEMREIVRINSIRKTKSVDDILREQLEEVKDVMHKNIIKIRDREGKLDDLLNRGDVLTGSCAEFMMVSKKVQRKQKLKMWKYRILAAIVVAVVVVVVIVVVVVAVLTQKDNTSSHYDHVYIKSIPKPVNETR</sequence>
<dbReference type="PRINTS" id="PR00219">
    <property type="entry name" value="SYNAPTOBREVN"/>
</dbReference>
<organism evidence="5 6">
    <name type="scientific">Crassostrea virginica</name>
    <name type="common">Eastern oyster</name>
    <dbReference type="NCBI Taxonomy" id="6565"/>
    <lineage>
        <taxon>Eukaryota</taxon>
        <taxon>Metazoa</taxon>
        <taxon>Spiralia</taxon>
        <taxon>Lophotrochozoa</taxon>
        <taxon>Mollusca</taxon>
        <taxon>Bivalvia</taxon>
        <taxon>Autobranchia</taxon>
        <taxon>Pteriomorphia</taxon>
        <taxon>Ostreida</taxon>
        <taxon>Ostreoidea</taxon>
        <taxon>Ostreidae</taxon>
        <taxon>Crassostrea</taxon>
    </lineage>
</organism>
<evidence type="ECO:0000313" key="7">
    <source>
        <dbReference type="RefSeq" id="XP_022289701.1"/>
    </source>
</evidence>
<reference evidence="5" key="1">
    <citation type="submission" date="2024-06" db="UniProtKB">
        <authorList>
            <consortium name="RefSeq"/>
        </authorList>
    </citation>
    <scope>NUCLEOTIDE SEQUENCE [LARGE SCALE GENOMIC DNA]</scope>
    <source>
        <tissue evidence="7 8">Whole sample</tissue>
    </source>
</reference>
<dbReference type="InterPro" id="IPR042855">
    <property type="entry name" value="V_SNARE_CC"/>
</dbReference>
<dbReference type="GO" id="GO:0016192">
    <property type="term" value="P:vesicle-mediated transport"/>
    <property type="evidence" value="ECO:0007669"/>
    <property type="project" value="InterPro"/>
</dbReference>
<evidence type="ECO:0000256" key="3">
    <source>
        <dbReference type="SAM" id="Phobius"/>
    </source>
</evidence>
<dbReference type="GeneID" id="111101471"/>
<dbReference type="Pfam" id="PF00957">
    <property type="entry name" value="Synaptobrevin"/>
    <property type="match status" value="1"/>
</dbReference>
<reference evidence="6" key="2">
    <citation type="submission" date="2025-04" db="UniProtKB">
        <authorList>
            <consortium name="RefSeq"/>
        </authorList>
    </citation>
    <scope>IDENTIFICATION</scope>
    <source>
        <tissue evidence="6">Whole sample</tissue>
    </source>
</reference>
<dbReference type="RefSeq" id="XP_022289701.1">
    <property type="nucleotide sequence ID" value="XM_022433993.1"/>
</dbReference>
<dbReference type="RefSeq" id="XP_022289710.1">
    <property type="nucleotide sequence ID" value="XM_022434002.1"/>
</dbReference>
<evidence type="ECO:0000256" key="2">
    <source>
        <dbReference type="SAM" id="MobiDB-lite"/>
    </source>
</evidence>
<feature type="compositionally biased region" description="Acidic residues" evidence="2">
    <location>
        <begin position="26"/>
        <end position="35"/>
    </location>
</feature>
<dbReference type="PANTHER" id="PTHR47462">
    <property type="entry name" value="VESICLE-ASSOCIATED MEMBRANE PROTEIN 5"/>
    <property type="match status" value="1"/>
</dbReference>
<feature type="domain" description="V-SNARE coiled-coil homology" evidence="4">
    <location>
        <begin position="78"/>
        <end position="138"/>
    </location>
</feature>
<dbReference type="PANTHER" id="PTHR47462:SF1">
    <property type="entry name" value="VESICLE-ASSOCIATED MEMBRANE PROTEIN 5"/>
    <property type="match status" value="1"/>
</dbReference>
<dbReference type="PROSITE" id="PS50892">
    <property type="entry name" value="V_SNARE"/>
    <property type="match status" value="1"/>
</dbReference>
<feature type="compositionally biased region" description="Basic residues" evidence="2">
    <location>
        <begin position="1"/>
        <end position="21"/>
    </location>
</feature>
<keyword evidence="3" id="KW-0812">Transmembrane</keyword>
<evidence type="ECO:0000259" key="4">
    <source>
        <dbReference type="PROSITE" id="PS50892"/>
    </source>
</evidence>
<dbReference type="RefSeq" id="XP_022289694.1">
    <property type="nucleotide sequence ID" value="XM_022433986.1"/>
</dbReference>
<gene>
    <name evidence="6 7 8" type="primary">LOC111101471</name>
</gene>
<feature type="transmembrane region" description="Helical" evidence="3">
    <location>
        <begin position="142"/>
        <end position="166"/>
    </location>
</feature>
<dbReference type="Gene3D" id="1.20.5.110">
    <property type="match status" value="1"/>
</dbReference>
<dbReference type="InterPro" id="IPR042166">
    <property type="entry name" value="Vamp5"/>
</dbReference>
<dbReference type="SUPFAM" id="SSF58038">
    <property type="entry name" value="SNARE fusion complex"/>
    <property type="match status" value="1"/>
</dbReference>
<keyword evidence="5" id="KW-1185">Reference proteome</keyword>
<evidence type="ECO:0000313" key="8">
    <source>
        <dbReference type="RefSeq" id="XP_022289710.1"/>
    </source>
</evidence>
<name>A0A8B8AI57_CRAVI</name>
<keyword evidence="3" id="KW-1133">Transmembrane helix</keyword>
<evidence type="ECO:0000313" key="5">
    <source>
        <dbReference type="Proteomes" id="UP000694844"/>
    </source>
</evidence>
<evidence type="ECO:0000313" key="6">
    <source>
        <dbReference type="RefSeq" id="XP_022289694.1"/>
    </source>
</evidence>
<dbReference type="CDD" id="cd15843">
    <property type="entry name" value="R-SNARE"/>
    <property type="match status" value="1"/>
</dbReference>
<evidence type="ECO:0000256" key="1">
    <source>
        <dbReference type="PROSITE-ProRule" id="PRU00290"/>
    </source>
</evidence>
<dbReference type="Proteomes" id="UP000694844">
    <property type="component" value="Chromosome 1"/>
</dbReference>
<dbReference type="InterPro" id="IPR001388">
    <property type="entry name" value="Synaptobrevin-like"/>
</dbReference>
<proteinExistence type="predicted"/>
<dbReference type="AlphaFoldDB" id="A0A8B8AI57"/>
<keyword evidence="1" id="KW-0175">Coiled coil</keyword>
<protein>
    <submittedName>
        <fullName evidence="6 7">Uncharacterized protein LOC111101471 isoform X2</fullName>
    </submittedName>
</protein>
<dbReference type="GO" id="GO:0016020">
    <property type="term" value="C:membrane"/>
    <property type="evidence" value="ECO:0007669"/>
    <property type="project" value="InterPro"/>
</dbReference>
<keyword evidence="3" id="KW-0472">Membrane</keyword>
<feature type="region of interest" description="Disordered" evidence="2">
    <location>
        <begin position="1"/>
        <end position="35"/>
    </location>
</feature>
<dbReference type="OrthoDB" id="190375at2759"/>
<accession>A0A8B8AI57</accession>